<evidence type="ECO:0008006" key="3">
    <source>
        <dbReference type="Google" id="ProtNLM"/>
    </source>
</evidence>
<name>A0ABY1PBR5_9RHOB</name>
<organism evidence="1 2">
    <name type="scientific">Shimia sagamensis</name>
    <dbReference type="NCBI Taxonomy" id="1566352"/>
    <lineage>
        <taxon>Bacteria</taxon>
        <taxon>Pseudomonadati</taxon>
        <taxon>Pseudomonadota</taxon>
        <taxon>Alphaproteobacteria</taxon>
        <taxon>Rhodobacterales</taxon>
        <taxon>Roseobacteraceae</taxon>
    </lineage>
</organism>
<dbReference type="Pfam" id="PF11162">
    <property type="entry name" value="DUF2946"/>
    <property type="match status" value="1"/>
</dbReference>
<gene>
    <name evidence="1" type="ORF">SAMN06265373_107178</name>
</gene>
<dbReference type="Proteomes" id="UP001157961">
    <property type="component" value="Unassembled WGS sequence"/>
</dbReference>
<evidence type="ECO:0000313" key="1">
    <source>
        <dbReference type="EMBL" id="SMP30951.1"/>
    </source>
</evidence>
<protein>
    <recommendedName>
        <fullName evidence="3">DUF2946 domain-containing protein</fullName>
    </recommendedName>
</protein>
<evidence type="ECO:0000313" key="2">
    <source>
        <dbReference type="Proteomes" id="UP001157961"/>
    </source>
</evidence>
<dbReference type="EMBL" id="FXTY01000007">
    <property type="protein sequence ID" value="SMP30951.1"/>
    <property type="molecule type" value="Genomic_DNA"/>
</dbReference>
<accession>A0ABY1PBR5</accession>
<sequence length="173" mass="18048">MERALETFLRPLMSFESPANSRLGRSLIGLLAVVGLVLQLVSPTMAHARSGADVGADWIEICAEAGPVFVRLLDDGTVEERTPQSPAHGGCPKCLTCVTCAGVAGIDPGVSTIDGSVAFAALLAIDEADVAVFVSKAWERPMTRGPPLAPQRKNEMARVGHVMTANPTEGGAL</sequence>
<dbReference type="InterPro" id="IPR021333">
    <property type="entry name" value="DUF2946"/>
</dbReference>
<comment type="caution">
    <text evidence="1">The sequence shown here is derived from an EMBL/GenBank/DDBJ whole genome shotgun (WGS) entry which is preliminary data.</text>
</comment>
<proteinExistence type="predicted"/>
<reference evidence="1 2" key="1">
    <citation type="submission" date="2017-05" db="EMBL/GenBank/DDBJ databases">
        <authorList>
            <person name="Varghese N."/>
            <person name="Submissions S."/>
        </authorList>
    </citation>
    <scope>NUCLEOTIDE SEQUENCE [LARGE SCALE GENOMIC DNA]</scope>
    <source>
        <strain evidence="1 2">DSM 29734</strain>
    </source>
</reference>
<keyword evidence="2" id="KW-1185">Reference proteome</keyword>